<dbReference type="Gene3D" id="2.60.40.2340">
    <property type="match status" value="2"/>
</dbReference>
<dbReference type="CDD" id="cd00146">
    <property type="entry name" value="PKD"/>
    <property type="match status" value="1"/>
</dbReference>
<dbReference type="Gene3D" id="2.60.40.10">
    <property type="entry name" value="Immunoglobulins"/>
    <property type="match status" value="1"/>
</dbReference>
<dbReference type="NCBIfam" id="TIGR02167">
    <property type="entry name" value="Liste_lipo_26"/>
    <property type="match status" value="2"/>
</dbReference>
<proteinExistence type="predicted"/>
<dbReference type="SUPFAM" id="SSF49299">
    <property type="entry name" value="PKD domain"/>
    <property type="match status" value="1"/>
</dbReference>
<evidence type="ECO:0000313" key="2">
    <source>
        <dbReference type="EMBL" id="BAV95107.1"/>
    </source>
</evidence>
<dbReference type="Pfam" id="PF03382">
    <property type="entry name" value="DUF285"/>
    <property type="match status" value="1"/>
</dbReference>
<dbReference type="PROSITE" id="PS50093">
    <property type="entry name" value="PKD"/>
    <property type="match status" value="1"/>
</dbReference>
<gene>
    <name evidence="2" type="ORF">JBKA6_1094</name>
</gene>
<dbReference type="RefSeq" id="WP_096686638.1">
    <property type="nucleotide sequence ID" value="NZ_AP014564.1"/>
</dbReference>
<organism evidence="2 3">
    <name type="scientific">Ichthyobacterium seriolicida</name>
    <dbReference type="NCBI Taxonomy" id="242600"/>
    <lineage>
        <taxon>Bacteria</taxon>
        <taxon>Pseudomonadati</taxon>
        <taxon>Bacteroidota</taxon>
        <taxon>Flavobacteriia</taxon>
        <taxon>Flavobacteriales</taxon>
        <taxon>Ichthyobacteriaceae</taxon>
        <taxon>Ichthyobacterium</taxon>
    </lineage>
</organism>
<name>A0A1J1EAZ0_9FLAO</name>
<dbReference type="OrthoDB" id="1157501at2"/>
<dbReference type="InterPro" id="IPR035986">
    <property type="entry name" value="PKD_dom_sf"/>
</dbReference>
<reference evidence="2 3" key="1">
    <citation type="submission" date="2014-03" db="EMBL/GenBank/DDBJ databases">
        <title>complete genome sequence of Flavobacteriaceae bacterium JBKA-6.</title>
        <authorList>
            <person name="Takano T."/>
            <person name="Nakamura Y."/>
            <person name="Takuma S."/>
            <person name="Yasuike M."/>
            <person name="Matsuyama T."/>
            <person name="Sakai T."/>
            <person name="Fujiwara A."/>
            <person name="Kimoto K."/>
            <person name="Fukuda Y."/>
            <person name="Kondo H."/>
            <person name="Hirono I."/>
            <person name="Nakayasu C."/>
        </authorList>
    </citation>
    <scope>NUCLEOTIDE SEQUENCE [LARGE SCALE GENOMIC DNA]</scope>
    <source>
        <strain evidence="2 3">JBKA-6</strain>
    </source>
</reference>
<evidence type="ECO:0000259" key="1">
    <source>
        <dbReference type="PROSITE" id="PS50093"/>
    </source>
</evidence>
<feature type="domain" description="PKD" evidence="1">
    <location>
        <begin position="257"/>
        <end position="296"/>
    </location>
</feature>
<dbReference type="InterPro" id="IPR013783">
    <property type="entry name" value="Ig-like_fold"/>
</dbReference>
<dbReference type="PROSITE" id="PS51257">
    <property type="entry name" value="PROKAR_LIPOPROTEIN"/>
    <property type="match status" value="1"/>
</dbReference>
<evidence type="ECO:0000313" key="3">
    <source>
        <dbReference type="Proteomes" id="UP000243197"/>
    </source>
</evidence>
<dbReference type="InterPro" id="IPR000601">
    <property type="entry name" value="PKD_dom"/>
</dbReference>
<dbReference type="KEGG" id="ise:JBKA6_1094"/>
<keyword evidence="3" id="KW-1185">Reference proteome</keyword>
<dbReference type="EMBL" id="AP014564">
    <property type="protein sequence ID" value="BAV95107.1"/>
    <property type="molecule type" value="Genomic_DNA"/>
</dbReference>
<protein>
    <recommendedName>
        <fullName evidence="1">PKD domain-containing protein</fullName>
    </recommendedName>
</protein>
<sequence>MKSKILLFYLFVFQIMSFTSCSKEEKVEEVENTSDTVSLLSFSLKFDSDKNNGLSKDIEGVVNSEDSTKISVVLPYRKRELRKNLVPTIKFVGKKIEPDPSESRDFTNPVAFTITSEKGKSKTYTVTVSVLPENTENEILSFSITKPNGVKAKISTSIDEINSIISISLTDLSYYDLAKITNVVPSIEISNLASIYPNSNDYIDLSKTESVKYRVTAGNGETKDYTVTITHHEFKKFISKWKTTSNNEQIKLPIYDGGEYDFTVDWGDGSEKQKVTSHTGASHTYTTAGKYTITITGKIEGFNFGKVFNCIRTNPYSFDKSSGDYPSPGCSDTDKIIDISSWGDLKLLNSIEYTKDRKSKYYGSFEECSKLVTLPMEVPNLEGVTNIARMFSGAKAFNGNIGSWNVSKVTNMAYMFHKAEAFNQNISSWTVSKVTNMESMFENATSFDQNIGIWNVSNVTNMVSMFKVAKSFNGNIGSWNVSNVIHRLEMFYFAKNFNQDLSSWDLPYNGIQNFSLMFRRSGMPYIEGAANSKHPENKSK</sequence>
<dbReference type="Proteomes" id="UP000243197">
    <property type="component" value="Chromosome"/>
</dbReference>
<dbReference type="InterPro" id="IPR011889">
    <property type="entry name" value="Liste_lipo_26"/>
</dbReference>
<dbReference type="AlphaFoldDB" id="A0A1J1EAZ0"/>
<dbReference type="InterPro" id="IPR005046">
    <property type="entry name" value="DUF285"/>
</dbReference>
<accession>A0A1J1EAZ0</accession>